<gene>
    <name evidence="4" type="ORF">CMUC_1460</name>
</gene>
<dbReference type="Proteomes" id="UP000503264">
    <property type="component" value="Chromosome"/>
</dbReference>
<feature type="region of interest" description="Disordered" evidence="1">
    <location>
        <begin position="92"/>
        <end position="119"/>
    </location>
</feature>
<reference evidence="4 5" key="1">
    <citation type="submission" date="2016-07" db="EMBL/GenBank/DDBJ databases">
        <title>Comparative genomics of the Campylobacter concisus group.</title>
        <authorList>
            <person name="Miller W.G."/>
            <person name="Yee E."/>
            <person name="Chapman M.H."/>
            <person name="Huynh S."/>
            <person name="Bono J.L."/>
            <person name="On S.L.W."/>
            <person name="StLeger J."/>
            <person name="Foster G."/>
            <person name="Parker C.T."/>
        </authorList>
    </citation>
    <scope>NUCLEOTIDE SEQUENCE [LARGE SCALE GENOMIC DNA]</scope>
    <source>
        <strain evidence="4 5">CCUG 21559</strain>
    </source>
</reference>
<name>A0A6G5QHP4_9BACT</name>
<feature type="signal peptide" evidence="2">
    <location>
        <begin position="1"/>
        <end position="21"/>
    </location>
</feature>
<dbReference type="RefSeq" id="WP_171994020.1">
    <property type="nucleotide sequence ID" value="NZ_CP012542.1"/>
</dbReference>
<dbReference type="EMBL" id="CP012542">
    <property type="protein sequence ID" value="QCD45223.1"/>
    <property type="molecule type" value="Genomic_DNA"/>
</dbReference>
<dbReference type="Gene3D" id="2.60.40.2180">
    <property type="match status" value="1"/>
</dbReference>
<proteinExistence type="predicted"/>
<evidence type="ECO:0000256" key="1">
    <source>
        <dbReference type="SAM" id="MobiDB-lite"/>
    </source>
</evidence>
<feature type="chain" id="PRO_5026162923" description="Esterase Ig-like N-terminal domain-containing protein" evidence="2">
    <location>
        <begin position="22"/>
        <end position="190"/>
    </location>
</feature>
<evidence type="ECO:0000256" key="2">
    <source>
        <dbReference type="SAM" id="SignalP"/>
    </source>
</evidence>
<accession>A0A6G5QHP4</accession>
<dbReference type="Pfam" id="PF18435">
    <property type="entry name" value="EstA_Ig_like"/>
    <property type="match status" value="1"/>
</dbReference>
<organism evidence="4 5">
    <name type="scientific">Campylobacter mucosalis CCUG 21559</name>
    <dbReference type="NCBI Taxonomy" id="1032067"/>
    <lineage>
        <taxon>Bacteria</taxon>
        <taxon>Pseudomonadati</taxon>
        <taxon>Campylobacterota</taxon>
        <taxon>Epsilonproteobacteria</taxon>
        <taxon>Campylobacterales</taxon>
        <taxon>Campylobacteraceae</taxon>
        <taxon>Campylobacter</taxon>
    </lineage>
</organism>
<keyword evidence="2" id="KW-0732">Signal</keyword>
<protein>
    <recommendedName>
        <fullName evidence="3">Esterase Ig-like N-terminal domain-containing protein</fullName>
    </recommendedName>
</protein>
<evidence type="ECO:0000259" key="3">
    <source>
        <dbReference type="Pfam" id="PF18435"/>
    </source>
</evidence>
<dbReference type="InterPro" id="IPR041172">
    <property type="entry name" value="EstA_Ig-like_N"/>
</dbReference>
<sequence length="190" mass="21214">MIFKKLTATLLLANFAFCAQNADVTAVGKVFGDGLKLDKVIIKYDVPLDEKSATSCNFKVSDESKDRAIKDIKVDNDSVILTLQELPLIDSSIAPKPDKEKRQKMGQNGPVLDSKGNPQPLKQITAKVKQQSEILAKNGKSYAPQTLNANHVKLPIIDEFRQENFTYNDISLNYNLFVPKDYDSQIKAIR</sequence>
<dbReference type="AlphaFoldDB" id="A0A6G5QHP4"/>
<feature type="domain" description="Esterase Ig-like N-terminal" evidence="3">
    <location>
        <begin position="23"/>
        <end position="142"/>
    </location>
</feature>
<evidence type="ECO:0000313" key="5">
    <source>
        <dbReference type="Proteomes" id="UP000503264"/>
    </source>
</evidence>
<keyword evidence="5" id="KW-1185">Reference proteome</keyword>
<evidence type="ECO:0000313" key="4">
    <source>
        <dbReference type="EMBL" id="QCD45223.1"/>
    </source>
</evidence>